<evidence type="ECO:0008006" key="5">
    <source>
        <dbReference type="Google" id="ProtNLM"/>
    </source>
</evidence>
<gene>
    <name evidence="3" type="ORF">TSOC_010632</name>
</gene>
<sequence length="575" mass="61926">MQQSLRSSRLALSSPSYAVRGPDNGQEIVMACCAWFGVCQRGSAEGKAAPRARRHCRGACLPVQASLKVIDTESGVSHLLAQKYWQGEPYRCLGAATRLKKIAFFNVQIYSIAAYVEADRAAKELGVRERGGFFETDDDYCSALLDGAFNKVISLHLTRDITGEQFTDAINKTLLPRMQLAGDTASLDIFNNYFNSKSLGKDCEVLLLWSMAGDLELLVTPPVTEPYEYDTAKPELRISSAALGRGLFELFLGSTPVVPGARAEWVKGAKLLVESESVKRASRKSPLSTRPTEPRTKIGTASRHDKFAGGQFELRHLGGTSKTVTTGIRSGFGLQPSSRAQSAPSVQFGARFKMDHEAGESKQSLGAGTQMVPRYGNPGPGAYTAPRMAPDSVGKQTLSNNPTAAYTRVGTENRFGQFKDNFATPSPGAFKPSAGWLGDAPTYSFHGQGKRADVQKGMVGNISTAFEDPGPGTYEAPSALFGQASSKKPTAARARIGTSERDRSKKVFVSKGHERENFGLHSPSPSNYSPNMLASSTKRTPGGWKFGSGDRFSEISSQNGKNLKIMTPGPGSYVV</sequence>
<reference evidence="3 4" key="1">
    <citation type="journal article" date="2017" name="Mol. Biol. Evol.">
        <title>The 4-celled Tetrabaena socialis nuclear genome reveals the essential components for genetic control of cell number at the origin of multicellularity in the volvocine lineage.</title>
        <authorList>
            <person name="Featherston J."/>
            <person name="Arakaki Y."/>
            <person name="Hanschen E.R."/>
            <person name="Ferris P.J."/>
            <person name="Michod R.E."/>
            <person name="Olson B.J.S.C."/>
            <person name="Nozaki H."/>
            <person name="Durand P.M."/>
        </authorList>
    </citation>
    <scope>NUCLEOTIDE SEQUENCE [LARGE SCALE GENOMIC DNA]</scope>
    <source>
        <strain evidence="3 4">NIES-571</strain>
    </source>
</reference>
<evidence type="ECO:0000313" key="3">
    <source>
        <dbReference type="EMBL" id="PNH03324.1"/>
    </source>
</evidence>
<keyword evidence="4" id="KW-1185">Reference proteome</keyword>
<dbReference type="PANTHER" id="PTHR40429:SF1">
    <property type="entry name" value="FLAGELLAR ASSOCIATED PROTEIN"/>
    <property type="match status" value="1"/>
</dbReference>
<organism evidence="3 4">
    <name type="scientific">Tetrabaena socialis</name>
    <dbReference type="NCBI Taxonomy" id="47790"/>
    <lineage>
        <taxon>Eukaryota</taxon>
        <taxon>Viridiplantae</taxon>
        <taxon>Chlorophyta</taxon>
        <taxon>core chlorophytes</taxon>
        <taxon>Chlorophyceae</taxon>
        <taxon>CS clade</taxon>
        <taxon>Chlamydomonadales</taxon>
        <taxon>Tetrabaenaceae</taxon>
        <taxon>Tetrabaena</taxon>
    </lineage>
</organism>
<dbReference type="PANTHER" id="PTHR40429">
    <property type="entry name" value="FLAGELLAR ASSOCIATED PROTEIN"/>
    <property type="match status" value="1"/>
</dbReference>
<dbReference type="Gene3D" id="3.50.70.10">
    <property type="match status" value="1"/>
</dbReference>
<dbReference type="SUPFAM" id="SSF54626">
    <property type="entry name" value="Chalcone isomerase"/>
    <property type="match status" value="1"/>
</dbReference>
<dbReference type="InterPro" id="IPR016089">
    <property type="entry name" value="Chalcone_isomerase_bundle_sf"/>
</dbReference>
<dbReference type="EMBL" id="PGGS01000519">
    <property type="protein sequence ID" value="PNH03324.1"/>
    <property type="molecule type" value="Genomic_DNA"/>
</dbReference>
<dbReference type="Proteomes" id="UP000236333">
    <property type="component" value="Unassembled WGS sequence"/>
</dbReference>
<feature type="compositionally biased region" description="Basic and acidic residues" evidence="2">
    <location>
        <begin position="292"/>
        <end position="302"/>
    </location>
</feature>
<dbReference type="InterPro" id="IPR036298">
    <property type="entry name" value="Chalcone_isomerase_sf"/>
</dbReference>
<feature type="compositionally biased region" description="Basic and acidic residues" evidence="2">
    <location>
        <begin position="498"/>
        <end position="518"/>
    </location>
</feature>
<protein>
    <recommendedName>
        <fullName evidence="5">Chalcone-flavonone isomerase family protein</fullName>
    </recommendedName>
</protein>
<dbReference type="GO" id="GO:0016872">
    <property type="term" value="F:intramolecular lyase activity"/>
    <property type="evidence" value="ECO:0007669"/>
    <property type="project" value="InterPro"/>
</dbReference>
<comment type="caution">
    <text evidence="3">The sequence shown here is derived from an EMBL/GenBank/DDBJ whole genome shotgun (WGS) entry which is preliminary data.</text>
</comment>
<dbReference type="Gene3D" id="1.10.890.20">
    <property type="match status" value="1"/>
</dbReference>
<dbReference type="OrthoDB" id="406368at2759"/>
<evidence type="ECO:0000256" key="1">
    <source>
        <dbReference type="ARBA" id="ARBA00007166"/>
    </source>
</evidence>
<name>A0A2J7ZSS5_9CHLO</name>
<feature type="region of interest" description="Disordered" evidence="2">
    <location>
        <begin position="484"/>
        <end position="575"/>
    </location>
</feature>
<dbReference type="InterPro" id="IPR016088">
    <property type="entry name" value="Chalcone_isomerase_3-sand"/>
</dbReference>
<proteinExistence type="inferred from homology"/>
<feature type="region of interest" description="Disordered" evidence="2">
    <location>
        <begin position="280"/>
        <end position="302"/>
    </location>
</feature>
<evidence type="ECO:0000256" key="2">
    <source>
        <dbReference type="SAM" id="MobiDB-lite"/>
    </source>
</evidence>
<comment type="similarity">
    <text evidence="1">Belongs to the chalcone isomerase family.</text>
</comment>
<dbReference type="AlphaFoldDB" id="A0A2J7ZSS5"/>
<evidence type="ECO:0000313" key="4">
    <source>
        <dbReference type="Proteomes" id="UP000236333"/>
    </source>
</evidence>
<accession>A0A2J7ZSS5</accession>
<feature type="compositionally biased region" description="Polar residues" evidence="2">
    <location>
        <begin position="523"/>
        <end position="539"/>
    </location>
</feature>